<evidence type="ECO:0000313" key="1">
    <source>
        <dbReference type="EMBL" id="KAL3509573.1"/>
    </source>
</evidence>
<dbReference type="Proteomes" id="UP001630127">
    <property type="component" value="Unassembled WGS sequence"/>
</dbReference>
<keyword evidence="2" id="KW-1185">Reference proteome</keyword>
<dbReference type="EMBL" id="JBJUIK010000012">
    <property type="protein sequence ID" value="KAL3509573.1"/>
    <property type="molecule type" value="Genomic_DNA"/>
</dbReference>
<dbReference type="AlphaFoldDB" id="A0ABD2YRI8"/>
<sequence length="103" mass="11752">MLLSRVEILLLKRLVGKICHLLVKNKIKYFVRKCLHGVIVVRGFSHLDSRLLMIGVLDVGLVLKLWNIFSSSVHFPKWFGRCLLFLGPIFNIFKLISSCGGMP</sequence>
<accession>A0ABD2YRI8</accession>
<organism evidence="1 2">
    <name type="scientific">Cinchona calisaya</name>
    <dbReference type="NCBI Taxonomy" id="153742"/>
    <lineage>
        <taxon>Eukaryota</taxon>
        <taxon>Viridiplantae</taxon>
        <taxon>Streptophyta</taxon>
        <taxon>Embryophyta</taxon>
        <taxon>Tracheophyta</taxon>
        <taxon>Spermatophyta</taxon>
        <taxon>Magnoliopsida</taxon>
        <taxon>eudicotyledons</taxon>
        <taxon>Gunneridae</taxon>
        <taxon>Pentapetalae</taxon>
        <taxon>asterids</taxon>
        <taxon>lamiids</taxon>
        <taxon>Gentianales</taxon>
        <taxon>Rubiaceae</taxon>
        <taxon>Cinchonoideae</taxon>
        <taxon>Cinchoneae</taxon>
        <taxon>Cinchona</taxon>
    </lineage>
</organism>
<evidence type="ECO:0000313" key="2">
    <source>
        <dbReference type="Proteomes" id="UP001630127"/>
    </source>
</evidence>
<protein>
    <submittedName>
        <fullName evidence="1">Uncharacterized protein</fullName>
    </submittedName>
</protein>
<name>A0ABD2YRI8_9GENT</name>
<reference evidence="1 2" key="1">
    <citation type="submission" date="2024-11" db="EMBL/GenBank/DDBJ databases">
        <title>A near-complete genome assembly of Cinchona calisaya.</title>
        <authorList>
            <person name="Lian D.C."/>
            <person name="Zhao X.W."/>
            <person name="Wei L."/>
        </authorList>
    </citation>
    <scope>NUCLEOTIDE SEQUENCE [LARGE SCALE GENOMIC DNA]</scope>
    <source>
        <tissue evidence="1">Nenye</tissue>
    </source>
</reference>
<comment type="caution">
    <text evidence="1">The sequence shown here is derived from an EMBL/GenBank/DDBJ whole genome shotgun (WGS) entry which is preliminary data.</text>
</comment>
<proteinExistence type="predicted"/>
<gene>
    <name evidence="1" type="ORF">ACH5RR_028974</name>
</gene>